<dbReference type="AlphaFoldDB" id="A0A0F9G6L8"/>
<comment type="caution">
    <text evidence="2">The sequence shown here is derived from an EMBL/GenBank/DDBJ whole genome shotgun (WGS) entry which is preliminary data.</text>
</comment>
<evidence type="ECO:0000313" key="2">
    <source>
        <dbReference type="EMBL" id="KKL86086.1"/>
    </source>
</evidence>
<evidence type="ECO:0008006" key="3">
    <source>
        <dbReference type="Google" id="ProtNLM"/>
    </source>
</evidence>
<organism evidence="2">
    <name type="scientific">marine sediment metagenome</name>
    <dbReference type="NCBI Taxonomy" id="412755"/>
    <lineage>
        <taxon>unclassified sequences</taxon>
        <taxon>metagenomes</taxon>
        <taxon>ecological metagenomes</taxon>
    </lineage>
</organism>
<sequence>MKKEVKDYIKPENIGTKREQNPNEIEGGLSKEDFKKLETSAADVEGDKEKVSDDLKIAYRNIIDILKEYCDLSDEVYNIVALWIIGTYFHKEFISYPFLFFNAMKGSGKTRTMNLVTHLSKDGEMLASLTEAVLFRTTGTLGIDEFEGIQRKGSENLKELLNTCYKKGGKVKRMKQKKGIEGTEQVVEEFEVYRPIVMANIWGMESVLGDRCISLILEKSDKKEIVNLIEIFKEEKIVIETKKLLSSVVSVVCSFSQEAYKEWNNYVKSKYYNTTNNTNYTYNTYNTNYTNYTIPFETIDSMDLNGRELELSFPICLIATLISSGTLKETTLTLKSIFKGKKEEELTDNLDISLYDFVSQEPQKDWIQVKEIAKRFKEFLQSDDEWINAKWIGRALKRLNLIKEKKRIGRGVSIILNIEKAQKKIKMFK</sequence>
<name>A0A0F9G6L8_9ZZZZ</name>
<reference evidence="2" key="1">
    <citation type="journal article" date="2015" name="Nature">
        <title>Complex archaea that bridge the gap between prokaryotes and eukaryotes.</title>
        <authorList>
            <person name="Spang A."/>
            <person name="Saw J.H."/>
            <person name="Jorgensen S.L."/>
            <person name="Zaremba-Niedzwiedzka K."/>
            <person name="Martijn J."/>
            <person name="Lind A.E."/>
            <person name="van Eijk R."/>
            <person name="Schleper C."/>
            <person name="Guy L."/>
            <person name="Ettema T.J."/>
        </authorList>
    </citation>
    <scope>NUCLEOTIDE SEQUENCE</scope>
</reference>
<protein>
    <recommendedName>
        <fullName evidence="3">DUF3631 domain-containing protein</fullName>
    </recommendedName>
</protein>
<gene>
    <name evidence="2" type="ORF">LCGC14_1948210</name>
</gene>
<feature type="region of interest" description="Disordered" evidence="1">
    <location>
        <begin position="1"/>
        <end position="30"/>
    </location>
</feature>
<evidence type="ECO:0000256" key="1">
    <source>
        <dbReference type="SAM" id="MobiDB-lite"/>
    </source>
</evidence>
<accession>A0A0F9G6L8</accession>
<dbReference type="EMBL" id="LAZR01021217">
    <property type="protein sequence ID" value="KKL86086.1"/>
    <property type="molecule type" value="Genomic_DNA"/>
</dbReference>
<feature type="compositionally biased region" description="Basic and acidic residues" evidence="1">
    <location>
        <begin position="1"/>
        <end position="21"/>
    </location>
</feature>
<proteinExistence type="predicted"/>